<name>A0ABQ4PAB5_9GAMM</name>
<dbReference type="EMBL" id="BPFB01000009">
    <property type="protein sequence ID" value="GIU44490.1"/>
    <property type="molecule type" value="Genomic_DNA"/>
</dbReference>
<keyword evidence="2" id="KW-1185">Reference proteome</keyword>
<gene>
    <name evidence="1" type="ORF">TUM4630_10320</name>
</gene>
<reference evidence="1 2" key="1">
    <citation type="submission" date="2021-05" db="EMBL/GenBank/DDBJ databases">
        <title>Molecular characterization for Shewanella algae harboring chromosomal blaOXA-55-like strains isolated from clinical and environment sample.</title>
        <authorList>
            <person name="Ohama Y."/>
            <person name="Aoki K."/>
            <person name="Harada S."/>
            <person name="Moriya K."/>
            <person name="Ishii Y."/>
            <person name="Tateda K."/>
        </authorList>
    </citation>
    <scope>NUCLEOTIDE SEQUENCE [LARGE SCALE GENOMIC DNA]</scope>
    <source>
        <strain evidence="1 2">LMG 23746</strain>
    </source>
</reference>
<dbReference type="Proteomes" id="UP000761574">
    <property type="component" value="Unassembled WGS sequence"/>
</dbReference>
<organism evidence="1 2">
    <name type="scientific">Shewanella algidipiscicola</name>
    <dbReference type="NCBI Taxonomy" id="614070"/>
    <lineage>
        <taxon>Bacteria</taxon>
        <taxon>Pseudomonadati</taxon>
        <taxon>Pseudomonadota</taxon>
        <taxon>Gammaproteobacteria</taxon>
        <taxon>Alteromonadales</taxon>
        <taxon>Shewanellaceae</taxon>
        <taxon>Shewanella</taxon>
    </lineage>
</organism>
<evidence type="ECO:0000313" key="2">
    <source>
        <dbReference type="Proteomes" id="UP000761574"/>
    </source>
</evidence>
<dbReference type="RefSeq" id="WP_110457522.1">
    <property type="nucleotide sequence ID" value="NZ_BPFB01000009.1"/>
</dbReference>
<proteinExistence type="predicted"/>
<evidence type="ECO:0000313" key="1">
    <source>
        <dbReference type="EMBL" id="GIU44490.1"/>
    </source>
</evidence>
<sequence>MNIVRVSLYSLYLSLLSIGYVSISASHAGEVVVRKSSEPFDAFAVRDQVLQDHQWREALRMQQQLTILRALPLGCVLVPTPYRYFHCGAHFYRPYRDGKSNNELYIEIDPPESSPN</sequence>
<accession>A0ABQ4PAB5</accession>
<comment type="caution">
    <text evidence="1">The sequence shown here is derived from an EMBL/GenBank/DDBJ whole genome shotgun (WGS) entry which is preliminary data.</text>
</comment>
<protein>
    <submittedName>
        <fullName evidence="1">Uncharacterized protein</fullName>
    </submittedName>
</protein>